<accession>A0AA90Z0V1</accession>
<dbReference type="EMBL" id="WVRA01000015">
    <property type="protein sequence ID" value="NOE20838.1"/>
    <property type="molecule type" value="Genomic_DNA"/>
</dbReference>
<organism evidence="2 3">
    <name type="scientific">Ruegeria atlantica</name>
    <dbReference type="NCBI Taxonomy" id="81569"/>
    <lineage>
        <taxon>Bacteria</taxon>
        <taxon>Pseudomonadati</taxon>
        <taxon>Pseudomonadota</taxon>
        <taxon>Alphaproteobacteria</taxon>
        <taxon>Rhodobacterales</taxon>
        <taxon>Roseobacteraceae</taxon>
        <taxon>Ruegeria</taxon>
    </lineage>
</organism>
<name>A0AA90Z0V1_9RHOB</name>
<evidence type="ECO:0000313" key="3">
    <source>
        <dbReference type="Proteomes" id="UP000597886"/>
    </source>
</evidence>
<gene>
    <name evidence="2" type="ORF">GS634_22130</name>
</gene>
<dbReference type="Pfam" id="PF09912">
    <property type="entry name" value="DUF2141"/>
    <property type="match status" value="1"/>
</dbReference>
<evidence type="ECO:0000256" key="1">
    <source>
        <dbReference type="SAM" id="SignalP"/>
    </source>
</evidence>
<reference evidence="2" key="1">
    <citation type="submission" date="2019-12" db="EMBL/GenBank/DDBJ databases">
        <title>Ruegeria JWLKs population differentiation of coral mucus and skeleton niches.</title>
        <authorList>
            <person name="Luo D."/>
        </authorList>
    </citation>
    <scope>NUCLEOTIDE SEQUENCE</scope>
    <source>
        <strain evidence="2">HKCCD6181</strain>
    </source>
</reference>
<protein>
    <submittedName>
        <fullName evidence="2">DUF2141 domain-containing protein</fullName>
    </submittedName>
</protein>
<proteinExistence type="predicted"/>
<dbReference type="Proteomes" id="UP000597886">
    <property type="component" value="Unassembled WGS sequence"/>
</dbReference>
<dbReference type="InterPro" id="IPR018673">
    <property type="entry name" value="DUF2141"/>
</dbReference>
<feature type="signal peptide" evidence="1">
    <location>
        <begin position="1"/>
        <end position="22"/>
    </location>
</feature>
<feature type="chain" id="PRO_5041702697" evidence="1">
    <location>
        <begin position="23"/>
        <end position="143"/>
    </location>
</feature>
<evidence type="ECO:0000313" key="2">
    <source>
        <dbReference type="EMBL" id="NOE20838.1"/>
    </source>
</evidence>
<dbReference type="AlphaFoldDB" id="A0AA90Z0V1"/>
<keyword evidence="1" id="KW-0732">Signal</keyword>
<comment type="caution">
    <text evidence="2">The sequence shown here is derived from an EMBL/GenBank/DDBJ whole genome shotgun (WGS) entry which is preliminary data.</text>
</comment>
<dbReference type="RefSeq" id="WP_171331922.1">
    <property type="nucleotide sequence ID" value="NZ_WVRA01000015.1"/>
</dbReference>
<sequence>MPISKLVVASVMTLASTLGASAQTLTATVQDVRNAEGDLIIAVLDDSKPFRAMDVANAAALASIPAVKGFASVTFHNLPLGTYAIAAIHDENSNNDLDTEKDVPTEGYAFGGMGQNGLPPEFANAAVAVGTGATADLKLKYWK</sequence>